<feature type="region of interest" description="Disordered" evidence="4">
    <location>
        <begin position="869"/>
        <end position="919"/>
    </location>
</feature>
<dbReference type="Gene3D" id="1.25.70.10">
    <property type="entry name" value="Transcription termination factor 3, mitochondrial"/>
    <property type="match status" value="1"/>
</dbReference>
<evidence type="ECO:0000256" key="4">
    <source>
        <dbReference type="SAM" id="MobiDB-lite"/>
    </source>
</evidence>
<feature type="compositionally biased region" description="Acidic residues" evidence="4">
    <location>
        <begin position="312"/>
        <end position="321"/>
    </location>
</feature>
<keyword evidence="2" id="KW-0805">Transcription regulation</keyword>
<dbReference type="OrthoDB" id="637682at2759"/>
<dbReference type="GO" id="GO:0009507">
    <property type="term" value="C:chloroplast"/>
    <property type="evidence" value="ECO:0000318"/>
    <property type="project" value="GO_Central"/>
</dbReference>
<feature type="compositionally biased region" description="Basic and acidic residues" evidence="4">
    <location>
        <begin position="189"/>
        <end position="199"/>
    </location>
</feature>
<evidence type="ECO:0000256" key="1">
    <source>
        <dbReference type="ARBA" id="ARBA00007692"/>
    </source>
</evidence>
<feature type="compositionally biased region" description="Acidic residues" evidence="4">
    <location>
        <begin position="485"/>
        <end position="494"/>
    </location>
</feature>
<protein>
    <submittedName>
        <fullName evidence="5">mTERF domain containing protein</fullName>
    </submittedName>
</protein>
<evidence type="ECO:0000256" key="3">
    <source>
        <dbReference type="ARBA" id="ARBA00022946"/>
    </source>
</evidence>
<dbReference type="PANTHER" id="PTHR13068:SF151">
    <property type="entry name" value="TRANSCRIPTION TERMINATION FACTOR MTERF9, CHLOROPLASTIC"/>
    <property type="match status" value="1"/>
</dbReference>
<gene>
    <name evidence="5" type="ORF">KFL_005530020</name>
</gene>
<keyword evidence="2" id="KW-0804">Transcription</keyword>
<feature type="region of interest" description="Disordered" evidence="4">
    <location>
        <begin position="1"/>
        <end position="25"/>
    </location>
</feature>
<dbReference type="SMART" id="SM00733">
    <property type="entry name" value="Mterf"/>
    <property type="match status" value="7"/>
</dbReference>
<feature type="compositionally biased region" description="Basic and acidic residues" evidence="4">
    <location>
        <begin position="458"/>
        <end position="471"/>
    </location>
</feature>
<dbReference type="STRING" id="105231.A0A1Y1II02"/>
<dbReference type="InterPro" id="IPR003690">
    <property type="entry name" value="MTERF"/>
</dbReference>
<organism evidence="5 6">
    <name type="scientific">Klebsormidium nitens</name>
    <name type="common">Green alga</name>
    <name type="synonym">Ulothrix nitens</name>
    <dbReference type="NCBI Taxonomy" id="105231"/>
    <lineage>
        <taxon>Eukaryota</taxon>
        <taxon>Viridiplantae</taxon>
        <taxon>Streptophyta</taxon>
        <taxon>Klebsormidiophyceae</taxon>
        <taxon>Klebsormidiales</taxon>
        <taxon>Klebsormidiaceae</taxon>
        <taxon>Klebsormidium</taxon>
    </lineage>
</organism>
<keyword evidence="6" id="KW-1185">Reference proteome</keyword>
<dbReference type="GO" id="GO:0003676">
    <property type="term" value="F:nucleic acid binding"/>
    <property type="evidence" value="ECO:0007669"/>
    <property type="project" value="InterPro"/>
</dbReference>
<dbReference type="PANTHER" id="PTHR13068">
    <property type="entry name" value="CGI-12 PROTEIN-RELATED"/>
    <property type="match status" value="1"/>
</dbReference>
<feature type="region of interest" description="Disordered" evidence="4">
    <location>
        <begin position="434"/>
        <end position="508"/>
    </location>
</feature>
<feature type="compositionally biased region" description="Low complexity" evidence="4">
    <location>
        <begin position="205"/>
        <end position="215"/>
    </location>
</feature>
<evidence type="ECO:0000313" key="5">
    <source>
        <dbReference type="EMBL" id="GAQ89702.1"/>
    </source>
</evidence>
<dbReference type="GO" id="GO:0006353">
    <property type="term" value="P:DNA-templated transcription termination"/>
    <property type="evidence" value="ECO:0007669"/>
    <property type="project" value="UniProtKB-KW"/>
</dbReference>
<dbReference type="InterPro" id="IPR038538">
    <property type="entry name" value="MTERF_sf"/>
</dbReference>
<feature type="region of interest" description="Disordered" evidence="4">
    <location>
        <begin position="42"/>
        <end position="240"/>
    </location>
</feature>
<dbReference type="Pfam" id="PF02536">
    <property type="entry name" value="mTERF"/>
    <property type="match status" value="1"/>
</dbReference>
<sequence>MRADAVARGFEAASKSAHDFSSSFGRQSSVFSSCRWSYLSSRPAGKQTERVRSVHTQSGRTNERHQAPMFDVSPKVVTAKKAAKEVNTEDTSHQRIANGGAKKVARAPLAPRSGEKTAPNANGRKRSTSPFAKLGPLLGEEAKLENSEGTAKRAYGRGQGAKAPEQSTGEQHERSGQMKGGKLSGKQDLGYRTDSDAVAEKLGGASQKESQASSAEWERGASSGPMDGVPSSSGRSAEFVGRKAHLRKAVSNAEPAIGMPFEPKNDFLQAERDKVIESSVCRKATSQRGAPLGPRSIELRSDDPESGSVTSADDEESDPLDWFDVGSLSDSETPDEDIPFSPPPKKLGSPPPSSEIIADLDPDAPILQPQRQQPPPRQRLVSPARQTADVSARRGATRVATSRILEASDFAERTSVDLLHWGGDADVAPAVPIYSKQRGGERGAQRPPWKRERHKAKTHEDHRRRALERKSQLALAGLPLHLEADDNEEDLELETEAKAEPKSEPQSYSGRRCEVCRRLKKGGCGTAHARPGCLKRLLLFPQAEEEEVEASTSFSFEDQAADEVWRSLGLPGETRLMCRYLHSLGLDRADLAKLLNKTASTFRLSVAPVKARVDFLRSIGVDGNGIRSLILRQPNVLRLRVDRVMQPRIDFLKRLGVPEDGIADVIMRNPSLLYVKEETLDSKVKFLTETIGIPQSKVVDIARRHPQIFVKNIEAGLQPTVDYFVKEVGVSRDAFAKMVSHHPQLLHYSLADGIKPRIEFLRSIGLTPEDTLICITRFAQVLSLSVDTCLRPKYEYLVTHLGGSPETIVKFPAYFSLSLNLRIIPRYKFLRELAPGEPFPTSLFMRFLRLKEDQFVSAVGMTARKQGLRQVTVSEQHRPRLALTGGHDDSNESNGKGRRIRREGEVQKQEGGSFELSVAEPKEAIAAATAFQPIGLEGMPGRFRRNPRQ</sequence>
<feature type="compositionally biased region" description="Basic and acidic residues" evidence="4">
    <location>
        <begin position="82"/>
        <end position="93"/>
    </location>
</feature>
<keyword evidence="2" id="KW-0806">Transcription termination</keyword>
<reference evidence="5 6" key="1">
    <citation type="journal article" date="2014" name="Nat. Commun.">
        <title>Klebsormidium flaccidum genome reveals primary factors for plant terrestrial adaptation.</title>
        <authorList>
            <person name="Hori K."/>
            <person name="Maruyama F."/>
            <person name="Fujisawa T."/>
            <person name="Togashi T."/>
            <person name="Yamamoto N."/>
            <person name="Seo M."/>
            <person name="Sato S."/>
            <person name="Yamada T."/>
            <person name="Mori H."/>
            <person name="Tajima N."/>
            <person name="Moriyama T."/>
            <person name="Ikeuchi M."/>
            <person name="Watanabe M."/>
            <person name="Wada H."/>
            <person name="Kobayashi K."/>
            <person name="Saito M."/>
            <person name="Masuda T."/>
            <person name="Sasaki-Sekimoto Y."/>
            <person name="Mashiguchi K."/>
            <person name="Awai K."/>
            <person name="Shimojima M."/>
            <person name="Masuda S."/>
            <person name="Iwai M."/>
            <person name="Nobusawa T."/>
            <person name="Narise T."/>
            <person name="Kondo S."/>
            <person name="Saito H."/>
            <person name="Sato R."/>
            <person name="Murakawa M."/>
            <person name="Ihara Y."/>
            <person name="Oshima-Yamada Y."/>
            <person name="Ohtaka K."/>
            <person name="Satoh M."/>
            <person name="Sonobe K."/>
            <person name="Ishii M."/>
            <person name="Ohtani R."/>
            <person name="Kanamori-Sato M."/>
            <person name="Honoki R."/>
            <person name="Miyazaki D."/>
            <person name="Mochizuki H."/>
            <person name="Umetsu J."/>
            <person name="Higashi K."/>
            <person name="Shibata D."/>
            <person name="Kamiya Y."/>
            <person name="Sato N."/>
            <person name="Nakamura Y."/>
            <person name="Tabata S."/>
            <person name="Ida S."/>
            <person name="Kurokawa K."/>
            <person name="Ohta H."/>
        </authorList>
    </citation>
    <scope>NUCLEOTIDE SEQUENCE [LARGE SCALE GENOMIC DNA]</scope>
    <source>
        <strain evidence="5 6">NIES-2285</strain>
    </source>
</reference>
<dbReference type="EMBL" id="DF237502">
    <property type="protein sequence ID" value="GAQ89702.1"/>
    <property type="molecule type" value="Genomic_DNA"/>
</dbReference>
<feature type="compositionally biased region" description="Pro residues" evidence="4">
    <location>
        <begin position="340"/>
        <end position="353"/>
    </location>
</feature>
<comment type="similarity">
    <text evidence="1">Belongs to the mTERF family.</text>
</comment>
<proteinExistence type="inferred from homology"/>
<feature type="region of interest" description="Disordered" evidence="4">
    <location>
        <begin position="278"/>
        <end position="398"/>
    </location>
</feature>
<dbReference type="AlphaFoldDB" id="A0A1Y1II02"/>
<evidence type="ECO:0000256" key="2">
    <source>
        <dbReference type="ARBA" id="ARBA00022472"/>
    </source>
</evidence>
<keyword evidence="3" id="KW-0809">Transit peptide</keyword>
<name>A0A1Y1II02_KLENI</name>
<accession>A0A1Y1II02</accession>
<dbReference type="Proteomes" id="UP000054558">
    <property type="component" value="Unassembled WGS sequence"/>
</dbReference>
<evidence type="ECO:0000313" key="6">
    <source>
        <dbReference type="Proteomes" id="UP000054558"/>
    </source>
</evidence>